<keyword evidence="1" id="KW-0812">Transmembrane</keyword>
<dbReference type="EMBL" id="JAUFRC010000001">
    <property type="protein sequence ID" value="MDN3710970.1"/>
    <property type="molecule type" value="Genomic_DNA"/>
</dbReference>
<evidence type="ECO:0000313" key="2">
    <source>
        <dbReference type="EMBL" id="MDN3710970.1"/>
    </source>
</evidence>
<name>A0ABT8D366_9RHOB</name>
<dbReference type="Proteomes" id="UP001243846">
    <property type="component" value="Unassembled WGS sequence"/>
</dbReference>
<keyword evidence="1" id="KW-1133">Transmembrane helix</keyword>
<keyword evidence="3" id="KW-1185">Reference proteome</keyword>
<evidence type="ECO:0008006" key="4">
    <source>
        <dbReference type="Google" id="ProtNLM"/>
    </source>
</evidence>
<protein>
    <recommendedName>
        <fullName evidence="4">MFS transporter</fullName>
    </recommendedName>
</protein>
<comment type="caution">
    <text evidence="2">The sequence shown here is derived from an EMBL/GenBank/DDBJ whole genome shotgun (WGS) entry which is preliminary data.</text>
</comment>
<proteinExistence type="predicted"/>
<gene>
    <name evidence="2" type="ORF">QWZ10_02500</name>
</gene>
<reference evidence="3" key="1">
    <citation type="journal article" date="2019" name="Int. J. Syst. Evol. Microbiol.">
        <title>The Global Catalogue of Microorganisms (GCM) 10K type strain sequencing project: providing services to taxonomists for standard genome sequencing and annotation.</title>
        <authorList>
            <consortium name="The Broad Institute Genomics Platform"/>
            <consortium name="The Broad Institute Genome Sequencing Center for Infectious Disease"/>
            <person name="Wu L."/>
            <person name="Ma J."/>
        </authorList>
    </citation>
    <scope>NUCLEOTIDE SEQUENCE [LARGE SCALE GENOMIC DNA]</scope>
    <source>
        <strain evidence="3">CECT 8482</strain>
    </source>
</reference>
<organism evidence="2 3">
    <name type="scientific">Paracoccus cavernae</name>
    <dbReference type="NCBI Taxonomy" id="1571207"/>
    <lineage>
        <taxon>Bacteria</taxon>
        <taxon>Pseudomonadati</taxon>
        <taxon>Pseudomonadota</taxon>
        <taxon>Alphaproteobacteria</taxon>
        <taxon>Rhodobacterales</taxon>
        <taxon>Paracoccaceae</taxon>
        <taxon>Paracoccus</taxon>
    </lineage>
</organism>
<sequence>MRRVLTASFLGNFVEWFDYASYGYLATVIAAVFFPISHRRRP</sequence>
<evidence type="ECO:0000256" key="1">
    <source>
        <dbReference type="SAM" id="Phobius"/>
    </source>
</evidence>
<keyword evidence="1" id="KW-0472">Membrane</keyword>
<evidence type="ECO:0000313" key="3">
    <source>
        <dbReference type="Proteomes" id="UP001243846"/>
    </source>
</evidence>
<accession>A0ABT8D366</accession>
<feature type="transmembrane region" description="Helical" evidence="1">
    <location>
        <begin position="20"/>
        <end position="37"/>
    </location>
</feature>
<dbReference type="RefSeq" id="WP_377786100.1">
    <property type="nucleotide sequence ID" value="NZ_JBHUOC010000001.1"/>
</dbReference>